<evidence type="ECO:0000256" key="1">
    <source>
        <dbReference type="SAM" id="MobiDB-lite"/>
    </source>
</evidence>
<organism evidence="2 3">
    <name type="scientific">Diatrype stigma</name>
    <dbReference type="NCBI Taxonomy" id="117547"/>
    <lineage>
        <taxon>Eukaryota</taxon>
        <taxon>Fungi</taxon>
        <taxon>Dikarya</taxon>
        <taxon>Ascomycota</taxon>
        <taxon>Pezizomycotina</taxon>
        <taxon>Sordariomycetes</taxon>
        <taxon>Xylariomycetidae</taxon>
        <taxon>Xylariales</taxon>
        <taxon>Diatrypaceae</taxon>
        <taxon>Diatrype</taxon>
    </lineage>
</organism>
<accession>A0AAN9UXG2</accession>
<feature type="compositionally biased region" description="Gly residues" evidence="1">
    <location>
        <begin position="82"/>
        <end position="95"/>
    </location>
</feature>
<protein>
    <submittedName>
        <fullName evidence="2">Uncharacterized protein</fullName>
    </submittedName>
</protein>
<proteinExistence type="predicted"/>
<evidence type="ECO:0000313" key="2">
    <source>
        <dbReference type="EMBL" id="KAK7755356.1"/>
    </source>
</evidence>
<comment type="caution">
    <text evidence="2">The sequence shown here is derived from an EMBL/GenBank/DDBJ whole genome shotgun (WGS) entry which is preliminary data.</text>
</comment>
<keyword evidence="3" id="KW-1185">Reference proteome</keyword>
<gene>
    <name evidence="2" type="ORF">SLS62_002582</name>
</gene>
<dbReference type="EMBL" id="JAKJXP020000013">
    <property type="protein sequence ID" value="KAK7755356.1"/>
    <property type="molecule type" value="Genomic_DNA"/>
</dbReference>
<feature type="compositionally biased region" description="Basic and acidic residues" evidence="1">
    <location>
        <begin position="1"/>
        <end position="21"/>
    </location>
</feature>
<evidence type="ECO:0000313" key="3">
    <source>
        <dbReference type="Proteomes" id="UP001320420"/>
    </source>
</evidence>
<dbReference type="Proteomes" id="UP001320420">
    <property type="component" value="Unassembled WGS sequence"/>
</dbReference>
<dbReference type="AlphaFoldDB" id="A0AAN9UXG2"/>
<feature type="region of interest" description="Disordered" evidence="1">
    <location>
        <begin position="1"/>
        <end position="95"/>
    </location>
</feature>
<sequence length="95" mass="10157">MLDNDFDKEMAALEQSQREANESYARAMDSMAADLSQMSSRFEAEMKAAGSSGSDRPQQQQKQQVKGVREQMAEGGAARGVRQGGKGGGSAKRVG</sequence>
<name>A0AAN9UXG2_9PEZI</name>
<reference evidence="2 3" key="1">
    <citation type="submission" date="2024-02" db="EMBL/GenBank/DDBJ databases">
        <title>De novo assembly and annotation of 12 fungi associated with fruit tree decline syndrome in Ontario, Canada.</title>
        <authorList>
            <person name="Sulman M."/>
            <person name="Ellouze W."/>
            <person name="Ilyukhin E."/>
        </authorList>
    </citation>
    <scope>NUCLEOTIDE SEQUENCE [LARGE SCALE GENOMIC DNA]</scope>
    <source>
        <strain evidence="2 3">M11/M66-122</strain>
    </source>
</reference>